<feature type="signal peptide" evidence="1">
    <location>
        <begin position="1"/>
        <end position="23"/>
    </location>
</feature>
<gene>
    <name evidence="2" type="ORF">KUH32_14140</name>
</gene>
<sequence>MVRIVAALVAVTVLSACSGADFASRNAPFEILPSDGTAASPPAVAVAVPAEPQTAVPPEQPLPTQARSPYTISGYSVSVPEKLKVSEANLYYPVTDIVWRGDPYGNRKRQIIEIFQESISRATPGIDGPRPVTLAIELKRFHSITEKTRYTIGGMHSISFYVTVTDAETGEVLIDRRKVKADLEAFGGQRALAADRQGLGMKERIQRHLARVLAVELSHPGGWAAAGALRKSGIDQI</sequence>
<accession>A0ABS6NA76</accession>
<protein>
    <recommendedName>
        <fullName evidence="4">Lipoprotein</fullName>
    </recommendedName>
</protein>
<feature type="chain" id="PRO_5046154674" description="Lipoprotein" evidence="1">
    <location>
        <begin position="24"/>
        <end position="237"/>
    </location>
</feature>
<dbReference type="Pfam" id="PF20569">
    <property type="entry name" value="DUF6778"/>
    <property type="match status" value="1"/>
</dbReference>
<dbReference type="EMBL" id="JAHRWL010000002">
    <property type="protein sequence ID" value="MBV2360904.1"/>
    <property type="molecule type" value="Genomic_DNA"/>
</dbReference>
<dbReference type="InterPro" id="IPR046705">
    <property type="entry name" value="DUF6778"/>
</dbReference>
<dbReference type="Proteomes" id="UP001166293">
    <property type="component" value="Unassembled WGS sequence"/>
</dbReference>
<proteinExistence type="predicted"/>
<evidence type="ECO:0008006" key="4">
    <source>
        <dbReference type="Google" id="ProtNLM"/>
    </source>
</evidence>
<keyword evidence="3" id="KW-1185">Reference proteome</keyword>
<dbReference type="RefSeq" id="WP_217779249.1">
    <property type="nucleotide sequence ID" value="NZ_JAHRWL010000002.1"/>
</dbReference>
<keyword evidence="1" id="KW-0732">Signal</keyword>
<evidence type="ECO:0000313" key="2">
    <source>
        <dbReference type="EMBL" id="MBV2360904.1"/>
    </source>
</evidence>
<comment type="caution">
    <text evidence="2">The sequence shown here is derived from an EMBL/GenBank/DDBJ whole genome shotgun (WGS) entry which is preliminary data.</text>
</comment>
<name>A0ABS6NA76_9RHOB</name>
<dbReference type="PROSITE" id="PS51257">
    <property type="entry name" value="PROKAR_LIPOPROTEIN"/>
    <property type="match status" value="1"/>
</dbReference>
<evidence type="ECO:0000313" key="3">
    <source>
        <dbReference type="Proteomes" id="UP001166293"/>
    </source>
</evidence>
<evidence type="ECO:0000256" key="1">
    <source>
        <dbReference type="SAM" id="SignalP"/>
    </source>
</evidence>
<reference evidence="2" key="1">
    <citation type="submission" date="2021-06" db="EMBL/GenBank/DDBJ databases">
        <title>Thalassococcus sp. CAU 1522 isolated from sea sand, Republic of Korea.</title>
        <authorList>
            <person name="Kim W."/>
        </authorList>
    </citation>
    <scope>NUCLEOTIDE SEQUENCE</scope>
    <source>
        <strain evidence="2">CAU 1522</strain>
    </source>
</reference>
<organism evidence="2 3">
    <name type="scientific">Thalassococcus arenae</name>
    <dbReference type="NCBI Taxonomy" id="2851652"/>
    <lineage>
        <taxon>Bacteria</taxon>
        <taxon>Pseudomonadati</taxon>
        <taxon>Pseudomonadota</taxon>
        <taxon>Alphaproteobacteria</taxon>
        <taxon>Rhodobacterales</taxon>
        <taxon>Roseobacteraceae</taxon>
        <taxon>Thalassococcus</taxon>
    </lineage>
</organism>